<dbReference type="InterPro" id="IPR000182">
    <property type="entry name" value="GNAT_dom"/>
</dbReference>
<organism evidence="2 3">
    <name type="scientific">Metabacillus herbersteinensis</name>
    <dbReference type="NCBI Taxonomy" id="283816"/>
    <lineage>
        <taxon>Bacteria</taxon>
        <taxon>Bacillati</taxon>
        <taxon>Bacillota</taxon>
        <taxon>Bacilli</taxon>
        <taxon>Bacillales</taxon>
        <taxon>Bacillaceae</taxon>
        <taxon>Metabacillus</taxon>
    </lineage>
</organism>
<dbReference type="CDD" id="cd04301">
    <property type="entry name" value="NAT_SF"/>
    <property type="match status" value="1"/>
</dbReference>
<dbReference type="GO" id="GO:0016746">
    <property type="term" value="F:acyltransferase activity"/>
    <property type="evidence" value="ECO:0007669"/>
    <property type="project" value="UniProtKB-KW"/>
</dbReference>
<dbReference type="RefSeq" id="WP_378930727.1">
    <property type="nucleotide sequence ID" value="NZ_JBHLVO010000002.1"/>
</dbReference>
<dbReference type="Gene3D" id="3.40.630.30">
    <property type="match status" value="1"/>
</dbReference>
<keyword evidence="2" id="KW-0012">Acyltransferase</keyword>
<dbReference type="Pfam" id="PF13302">
    <property type="entry name" value="Acetyltransf_3"/>
    <property type="match status" value="1"/>
</dbReference>
<proteinExistence type="predicted"/>
<dbReference type="Proteomes" id="UP001589854">
    <property type="component" value="Unassembled WGS sequence"/>
</dbReference>
<dbReference type="EC" id="2.3.-.-" evidence="2"/>
<dbReference type="PROSITE" id="PS51186">
    <property type="entry name" value="GNAT"/>
    <property type="match status" value="1"/>
</dbReference>
<dbReference type="PANTHER" id="PTHR43792">
    <property type="entry name" value="GNAT FAMILY, PUTATIVE (AFU_ORTHOLOGUE AFUA_3G00765)-RELATED-RELATED"/>
    <property type="match status" value="1"/>
</dbReference>
<evidence type="ECO:0000313" key="3">
    <source>
        <dbReference type="Proteomes" id="UP001589854"/>
    </source>
</evidence>
<evidence type="ECO:0000259" key="1">
    <source>
        <dbReference type="PROSITE" id="PS51186"/>
    </source>
</evidence>
<dbReference type="InterPro" id="IPR016181">
    <property type="entry name" value="Acyl_CoA_acyltransferase"/>
</dbReference>
<sequence>MSEKIFPVLETSRLQLREIHSGDAEVIYSYFSNPRVVEYYGMLPMKEVEEATSLVEIFQKGFKSGTSIRWGIVISESDQFIGTIGYHNWNKTHHRAEIGYEIHPKYRRKGYAIEALEAVSEYGFEQLHLHRIGALVRPENLPSQQLLEKQGFENEGLLKDYQHVAGHYYNLTMFSKVKSIQLAK</sequence>
<gene>
    <name evidence="2" type="ORF">ACFFIX_03885</name>
</gene>
<reference evidence="2 3" key="1">
    <citation type="submission" date="2024-09" db="EMBL/GenBank/DDBJ databases">
        <authorList>
            <person name="Sun Q."/>
            <person name="Mori K."/>
        </authorList>
    </citation>
    <scope>NUCLEOTIDE SEQUENCE [LARGE SCALE GENOMIC DNA]</scope>
    <source>
        <strain evidence="2 3">CCM 7228</strain>
    </source>
</reference>
<dbReference type="EMBL" id="JBHLVO010000002">
    <property type="protein sequence ID" value="MFC0270595.1"/>
    <property type="molecule type" value="Genomic_DNA"/>
</dbReference>
<dbReference type="InterPro" id="IPR051531">
    <property type="entry name" value="N-acetyltransferase"/>
</dbReference>
<protein>
    <submittedName>
        <fullName evidence="2">GNAT family N-acetyltransferase</fullName>
        <ecNumber evidence="2">2.3.-.-</ecNumber>
    </submittedName>
</protein>
<keyword evidence="3" id="KW-1185">Reference proteome</keyword>
<comment type="caution">
    <text evidence="2">The sequence shown here is derived from an EMBL/GenBank/DDBJ whole genome shotgun (WGS) entry which is preliminary data.</text>
</comment>
<evidence type="ECO:0000313" key="2">
    <source>
        <dbReference type="EMBL" id="MFC0270595.1"/>
    </source>
</evidence>
<name>A0ABV6GAN2_9BACI</name>
<feature type="domain" description="N-acetyltransferase" evidence="1">
    <location>
        <begin position="14"/>
        <end position="175"/>
    </location>
</feature>
<dbReference type="SUPFAM" id="SSF55729">
    <property type="entry name" value="Acyl-CoA N-acyltransferases (Nat)"/>
    <property type="match status" value="1"/>
</dbReference>
<accession>A0ABV6GAN2</accession>
<dbReference type="PANTHER" id="PTHR43792:SF9">
    <property type="entry name" value="RIBOSOMAL-PROTEIN-ALANINE ACETYLTRANSFERASE"/>
    <property type="match status" value="1"/>
</dbReference>
<keyword evidence="2" id="KW-0808">Transferase</keyword>